<protein>
    <submittedName>
        <fullName evidence="1">PAS sensor protein</fullName>
    </submittedName>
</protein>
<proteinExistence type="predicted"/>
<evidence type="ECO:0000313" key="2">
    <source>
        <dbReference type="Proteomes" id="UP000306319"/>
    </source>
</evidence>
<comment type="caution">
    <text evidence="1">The sequence shown here is derived from an EMBL/GenBank/DDBJ whole genome shotgun (WGS) entry which is preliminary data.</text>
</comment>
<evidence type="ECO:0000313" key="1">
    <source>
        <dbReference type="EMBL" id="TGY77860.1"/>
    </source>
</evidence>
<accession>A0AC61RCQ7</accession>
<keyword evidence="2" id="KW-1185">Reference proteome</keyword>
<sequence length="117" mass="13202">MDSNIPDSLIGWADDVDYAVTICDIDCRIIYMNRRSRETFAKHGDIIGKNLLECHNANSREKIKEMLSLGTSNAYTISKGGVKKLIFQSPWRRNGVIAGLVETSMIIPENMPHYDRG</sequence>
<gene>
    <name evidence="1" type="ORF">E5331_12715</name>
</gene>
<dbReference type="EMBL" id="SRYB01000019">
    <property type="protein sequence ID" value="TGY77860.1"/>
    <property type="molecule type" value="Genomic_DNA"/>
</dbReference>
<organism evidence="1 2">
    <name type="scientific">Lepagella muris</name>
    <dbReference type="NCBI Taxonomy" id="3032870"/>
    <lineage>
        <taxon>Bacteria</taxon>
        <taxon>Pseudomonadati</taxon>
        <taxon>Bacteroidota</taxon>
        <taxon>Bacteroidia</taxon>
        <taxon>Bacteroidales</taxon>
        <taxon>Muribaculaceae</taxon>
        <taxon>Lepagella</taxon>
    </lineage>
</organism>
<dbReference type="Proteomes" id="UP000306319">
    <property type="component" value="Unassembled WGS sequence"/>
</dbReference>
<reference evidence="1" key="1">
    <citation type="submission" date="2019-04" db="EMBL/GenBank/DDBJ databases">
        <title>Microbes associate with the intestines of laboratory mice.</title>
        <authorList>
            <person name="Navarre W."/>
            <person name="Wong E."/>
            <person name="Huang K."/>
            <person name="Tropini C."/>
            <person name="Ng K."/>
            <person name="Yu B."/>
        </authorList>
    </citation>
    <scope>NUCLEOTIDE SEQUENCE</scope>
    <source>
        <strain evidence="1">NM04_E33</strain>
    </source>
</reference>
<name>A0AC61RCQ7_9BACT</name>